<evidence type="ECO:0000256" key="1">
    <source>
        <dbReference type="ARBA" id="ARBA00004141"/>
    </source>
</evidence>
<keyword evidence="8" id="KW-1185">Reference proteome</keyword>
<dbReference type="Proteomes" id="UP000002498">
    <property type="component" value="Unassembled WGS sequence"/>
</dbReference>
<feature type="transmembrane region" description="Helical" evidence="6">
    <location>
        <begin position="452"/>
        <end position="473"/>
    </location>
</feature>
<evidence type="ECO:0000313" key="7">
    <source>
        <dbReference type="EMBL" id="EFZ03087.1"/>
    </source>
</evidence>
<evidence type="ECO:0000256" key="2">
    <source>
        <dbReference type="ARBA" id="ARBA00022448"/>
    </source>
</evidence>
<dbReference type="Pfam" id="PF07690">
    <property type="entry name" value="MFS_1"/>
    <property type="match status" value="1"/>
</dbReference>
<feature type="transmembrane region" description="Helical" evidence="6">
    <location>
        <begin position="83"/>
        <end position="100"/>
    </location>
</feature>
<reference evidence="7 8" key="1">
    <citation type="journal article" date="2011" name="PLoS Genet.">
        <title>Genome sequencing and comparative transcriptomics of the model entomopathogenic fungi Metarhizium anisopliae and M. acridum.</title>
        <authorList>
            <person name="Gao Q."/>
            <person name="Jin K."/>
            <person name="Ying S.H."/>
            <person name="Zhang Y."/>
            <person name="Xiao G."/>
            <person name="Shang Y."/>
            <person name="Duan Z."/>
            <person name="Hu X."/>
            <person name="Xie X.Q."/>
            <person name="Zhou G."/>
            <person name="Peng G."/>
            <person name="Luo Z."/>
            <person name="Huang W."/>
            <person name="Wang B."/>
            <person name="Fang W."/>
            <person name="Wang S."/>
            <person name="Zhong Y."/>
            <person name="Ma L.J."/>
            <person name="St Leger R.J."/>
            <person name="Zhao G.P."/>
            <person name="Pei Y."/>
            <person name="Feng M.G."/>
            <person name="Xia Y."/>
            <person name="Wang C."/>
        </authorList>
    </citation>
    <scope>NUCLEOTIDE SEQUENCE [LARGE SCALE GENOMIC DNA]</scope>
    <source>
        <strain evidence="8">ARSEF 23 / ATCC MYA-3075</strain>
    </source>
</reference>
<dbReference type="OrthoDB" id="6730379at2759"/>
<keyword evidence="4 6" id="KW-1133">Transmembrane helix</keyword>
<feature type="transmembrane region" description="Helical" evidence="6">
    <location>
        <begin position="335"/>
        <end position="352"/>
    </location>
</feature>
<dbReference type="SUPFAM" id="SSF103473">
    <property type="entry name" value="MFS general substrate transporter"/>
    <property type="match status" value="1"/>
</dbReference>
<organism evidence="7 8">
    <name type="scientific">Metarhizium robertsii (strain ARSEF 23 / ATCC MYA-3075)</name>
    <name type="common">Metarhizium anisopliae (strain ARSEF 23)</name>
    <dbReference type="NCBI Taxonomy" id="655844"/>
    <lineage>
        <taxon>Eukaryota</taxon>
        <taxon>Fungi</taxon>
        <taxon>Dikarya</taxon>
        <taxon>Ascomycota</taxon>
        <taxon>Pezizomycotina</taxon>
        <taxon>Sordariomycetes</taxon>
        <taxon>Hypocreomycetidae</taxon>
        <taxon>Hypocreales</taxon>
        <taxon>Clavicipitaceae</taxon>
        <taxon>Metarhizium</taxon>
    </lineage>
</organism>
<dbReference type="PANTHER" id="PTHR43791:SF103">
    <property type="entry name" value="MAJOR FACILITATOR SUPERFAMILY (MFS) PROFILE DOMAIN-CONTAINING PROTEIN-RELATED"/>
    <property type="match status" value="1"/>
</dbReference>
<keyword evidence="5 6" id="KW-0472">Membrane</keyword>
<accession>E9EKL3</accession>
<feature type="transmembrane region" description="Helical" evidence="6">
    <location>
        <begin position="140"/>
        <end position="161"/>
    </location>
</feature>
<feature type="transmembrane region" description="Helical" evidence="6">
    <location>
        <begin position="203"/>
        <end position="222"/>
    </location>
</feature>
<gene>
    <name evidence="7" type="ORF">MAA_00161</name>
</gene>
<dbReference type="HOGENOM" id="CLU_001265_0_5_1"/>
<dbReference type="EMBL" id="ADNJ02000012">
    <property type="protein sequence ID" value="EFZ03087.1"/>
    <property type="molecule type" value="Genomic_DNA"/>
</dbReference>
<feature type="transmembrane region" description="Helical" evidence="6">
    <location>
        <begin position="306"/>
        <end position="329"/>
    </location>
</feature>
<feature type="transmembrane region" description="Helical" evidence="6">
    <location>
        <begin position="107"/>
        <end position="128"/>
    </location>
</feature>
<proteinExistence type="predicted"/>
<evidence type="ECO:0000256" key="3">
    <source>
        <dbReference type="ARBA" id="ARBA00022692"/>
    </source>
</evidence>
<dbReference type="InterPro" id="IPR011701">
    <property type="entry name" value="MFS"/>
</dbReference>
<feature type="transmembrane region" description="Helical" evidence="6">
    <location>
        <begin position="364"/>
        <end position="384"/>
    </location>
</feature>
<feature type="transmembrane region" description="Helical" evidence="6">
    <location>
        <begin position="173"/>
        <end position="191"/>
    </location>
</feature>
<dbReference type="GeneID" id="19254447"/>
<dbReference type="GO" id="GO:0016020">
    <property type="term" value="C:membrane"/>
    <property type="evidence" value="ECO:0007669"/>
    <property type="project" value="UniProtKB-SubCell"/>
</dbReference>
<evidence type="ECO:0000313" key="8">
    <source>
        <dbReference type="Proteomes" id="UP000002498"/>
    </source>
</evidence>
<dbReference type="Gene3D" id="1.20.1250.20">
    <property type="entry name" value="MFS general substrate transporter like domains"/>
    <property type="match status" value="1"/>
</dbReference>
<dbReference type="PANTHER" id="PTHR43791">
    <property type="entry name" value="PERMEASE-RELATED"/>
    <property type="match status" value="1"/>
</dbReference>
<keyword evidence="3 6" id="KW-0812">Transmembrane</keyword>
<feature type="transmembrane region" description="Helical" evidence="6">
    <location>
        <begin position="38"/>
        <end position="63"/>
    </location>
</feature>
<sequence>MEEVDAAELKPNHADNDVAATEDLTPEEDKRLLRRIDLYLLPIMAASYMFQFLGTSAIGFTAILGLREDLRLTGTDFSWANSTYYFGFLIAAYPASMIMVRWRVGKMIAVAVTRSSVLWGAVLMLTAVTTKAADLLALRFFLGVCESPIAPGLTAIVAMWYKRSEQPLRHAAWFTGNTIAGIAGGLASYGIGHMDSIAPWKAVFFIFGGSTVAWSICLFFLLPDVPMTACFMSKQDRSKAIQRVKENMTGIKSSQFKWKQCREAALDAKTWFIVVIQLCGNIPSGGVHSFGVIIIHGLGFDTFPTLLLQTASYVVSFALVLLATAGSTYLRNTRTYFMAWNFCVAIAGCVIIRQCSVEQKWARYAGFCLVFAYVANFPLLMSMASGNFGGFTKKMTVNAFVRAAHLAFTADLWCARLTCFWTGQSFIAYCTGNIIGPQLFFAKEAPTYSSGLLAMLICFGIGLVSCIAFRFHLMWENRRRDQACDVSGRIEMENADLMDRTDKDISQFRYVY</sequence>
<evidence type="ECO:0000256" key="5">
    <source>
        <dbReference type="ARBA" id="ARBA00023136"/>
    </source>
</evidence>
<evidence type="ECO:0000256" key="6">
    <source>
        <dbReference type="SAM" id="Phobius"/>
    </source>
</evidence>
<dbReference type="AlphaFoldDB" id="E9EKL3"/>
<dbReference type="GO" id="GO:0022857">
    <property type="term" value="F:transmembrane transporter activity"/>
    <property type="evidence" value="ECO:0007669"/>
    <property type="project" value="InterPro"/>
</dbReference>
<dbReference type="InterPro" id="IPR036259">
    <property type="entry name" value="MFS_trans_sf"/>
</dbReference>
<dbReference type="KEGG" id="maj:MAA_00161"/>
<evidence type="ECO:0000256" key="4">
    <source>
        <dbReference type="ARBA" id="ARBA00022989"/>
    </source>
</evidence>
<reference evidence="7 8" key="2">
    <citation type="journal article" date="2014" name="Proc. Natl. Acad. Sci. U.S.A.">
        <title>Trajectory and genomic determinants of fungal-pathogen speciation and host adaptation.</title>
        <authorList>
            <person name="Hu X."/>
            <person name="Xiao G."/>
            <person name="Zheng P."/>
            <person name="Shang Y."/>
            <person name="Su Y."/>
            <person name="Zhang X."/>
            <person name="Liu X."/>
            <person name="Zhan S."/>
            <person name="St Leger R.J."/>
            <person name="Wang C."/>
        </authorList>
    </citation>
    <scope>GENOME REANNOTATION</scope>
    <source>
        <strain evidence="8">ARSEF 23 / ATCC MYA-3075</strain>
    </source>
</reference>
<comment type="subcellular location">
    <subcellularLocation>
        <location evidence="1">Membrane</location>
        <topology evidence="1">Multi-pass membrane protein</topology>
    </subcellularLocation>
</comment>
<keyword evidence="2" id="KW-0813">Transport</keyword>
<protein>
    <submittedName>
        <fullName evidence="7">Major facilitator superfamily transporter</fullName>
    </submittedName>
</protein>
<dbReference type="RefSeq" id="XP_007816350.1">
    <property type="nucleotide sequence ID" value="XM_007818159.1"/>
</dbReference>
<name>E9EKL3_METRA</name>
<comment type="caution">
    <text evidence="7">The sequence shown here is derived from an EMBL/GenBank/DDBJ whole genome shotgun (WGS) entry which is preliminary data.</text>
</comment>